<accession>A0ACC1HUF8</accession>
<evidence type="ECO:0000313" key="2">
    <source>
        <dbReference type="Proteomes" id="UP001145114"/>
    </source>
</evidence>
<keyword evidence="2" id="KW-1185">Reference proteome</keyword>
<proteinExistence type="predicted"/>
<evidence type="ECO:0000313" key="1">
    <source>
        <dbReference type="EMBL" id="KAJ1679291.1"/>
    </source>
</evidence>
<comment type="caution">
    <text evidence="1">The sequence shown here is derived from an EMBL/GenBank/DDBJ whole genome shotgun (WGS) entry which is preliminary data.</text>
</comment>
<reference evidence="1" key="1">
    <citation type="submission" date="2022-06" db="EMBL/GenBank/DDBJ databases">
        <title>Phylogenomic reconstructions and comparative analyses of Kickxellomycotina fungi.</title>
        <authorList>
            <person name="Reynolds N.K."/>
            <person name="Stajich J.E."/>
            <person name="Barry K."/>
            <person name="Grigoriev I.V."/>
            <person name="Crous P."/>
            <person name="Smith M.E."/>
        </authorList>
    </citation>
    <scope>NUCLEOTIDE SEQUENCE</scope>
    <source>
        <strain evidence="1">RSA 2271</strain>
    </source>
</reference>
<sequence length="621" mass="70212">GYSYNTPTRQYQQQQQQQQQHPELLISSQDALGTNGQVTIVTILEFLARRASGHVIPAPVEIIEFIKKDPLFDPSGAVDASGNTLLHMSVQTMAMDIIEALLDRGADPCDANRDGRTPLMLALRTNVHYYRREQDQFPWLLRALGSSLVKRDKEGRTAIHWIAMPPQVSSASLQQQAQNAASHEQARIYYAQCVLAHLRAEGQIQIVKWEDYDGRTASATARASGLHQLGAFLDGATAEGEDTSVATPANGADVPSSRSQSQSRPQQQQTLPRPISNGIASRIKSVTNYQQSPLSNPVYVSTSLDLTSSSPRSASTPRTRYSEMGCDESPGRLSQQAQRKEKTKGGKHANCYEEVCERAVEMFRRFTRETREHHRRNWSMLEEDAQYAAKLLEDLKEERDATLEDVRALSELASGYDEVHRLEKELVSKLSGVIALRQVARSVKAFKLEGAEQSHNEDVGEMELALEKLRSRESAYAESNFEMSQRYAEYLAVVKHWEARDGGEDWGQQQVNSSDDDEEDERASEISEMQEQQIQERRRRRRRRRRQTHSEQGVERCTSDSAEMLEDERAEIDALTSSLRRDEERLRKLERVMAAACGNVPVDMVHETVQPVLEVMEQQQD</sequence>
<gene>
    <name evidence="1" type="primary">SWI6_1</name>
    <name evidence="1" type="ORF">EV182_002352</name>
</gene>
<protein>
    <submittedName>
        <fullName evidence="1">Transcriptional regulator swi6</fullName>
    </submittedName>
</protein>
<feature type="non-terminal residue" evidence="1">
    <location>
        <position position="1"/>
    </location>
</feature>
<dbReference type="EMBL" id="JAMZIH010000476">
    <property type="protein sequence ID" value="KAJ1679291.1"/>
    <property type="molecule type" value="Genomic_DNA"/>
</dbReference>
<dbReference type="Proteomes" id="UP001145114">
    <property type="component" value="Unassembled WGS sequence"/>
</dbReference>
<organism evidence="1 2">
    <name type="scientific">Spiromyces aspiralis</name>
    <dbReference type="NCBI Taxonomy" id="68401"/>
    <lineage>
        <taxon>Eukaryota</taxon>
        <taxon>Fungi</taxon>
        <taxon>Fungi incertae sedis</taxon>
        <taxon>Zoopagomycota</taxon>
        <taxon>Kickxellomycotina</taxon>
        <taxon>Kickxellomycetes</taxon>
        <taxon>Kickxellales</taxon>
        <taxon>Kickxellaceae</taxon>
        <taxon>Spiromyces</taxon>
    </lineage>
</organism>
<name>A0ACC1HUF8_9FUNG</name>